<dbReference type="GO" id="GO:0006508">
    <property type="term" value="P:proteolysis"/>
    <property type="evidence" value="ECO:0007669"/>
    <property type="project" value="UniProtKB-KW"/>
</dbReference>
<dbReference type="InterPro" id="IPR009003">
    <property type="entry name" value="Peptidase_S1_PA"/>
</dbReference>
<evidence type="ECO:0000256" key="3">
    <source>
        <dbReference type="SAM" id="MobiDB-lite"/>
    </source>
</evidence>
<dbReference type="AlphaFoldDB" id="A0A9W6QZB5"/>
<dbReference type="PROSITE" id="PS50106">
    <property type="entry name" value="PDZ"/>
    <property type="match status" value="1"/>
</dbReference>
<dbReference type="GO" id="GO:0004252">
    <property type="term" value="F:serine-type endopeptidase activity"/>
    <property type="evidence" value="ECO:0007669"/>
    <property type="project" value="InterPro"/>
</dbReference>
<evidence type="ECO:0000256" key="2">
    <source>
        <dbReference type="ARBA" id="ARBA00022801"/>
    </source>
</evidence>
<dbReference type="InterPro" id="IPR001478">
    <property type="entry name" value="PDZ"/>
</dbReference>
<feature type="transmembrane region" description="Helical" evidence="4">
    <location>
        <begin position="51"/>
        <end position="73"/>
    </location>
</feature>
<proteinExistence type="predicted"/>
<protein>
    <submittedName>
        <fullName evidence="6">Serine protease</fullName>
    </submittedName>
</protein>
<reference evidence="6" key="1">
    <citation type="submission" date="2023-03" db="EMBL/GenBank/DDBJ databases">
        <title>Amycolatopsis taiwanensis NBRC 103393.</title>
        <authorList>
            <person name="Ichikawa N."/>
            <person name="Sato H."/>
            <person name="Tonouchi N."/>
        </authorList>
    </citation>
    <scope>NUCLEOTIDE SEQUENCE</scope>
    <source>
        <strain evidence="6">NBRC 103393</strain>
    </source>
</reference>
<dbReference type="Proteomes" id="UP001165136">
    <property type="component" value="Unassembled WGS sequence"/>
</dbReference>
<evidence type="ECO:0000256" key="4">
    <source>
        <dbReference type="SAM" id="Phobius"/>
    </source>
</evidence>
<dbReference type="SMART" id="SM00228">
    <property type="entry name" value="PDZ"/>
    <property type="match status" value="1"/>
</dbReference>
<keyword evidence="2" id="KW-0378">Hydrolase</keyword>
<accession>A0A9W6QZB5</accession>
<dbReference type="Gene3D" id="2.40.10.120">
    <property type="match status" value="1"/>
</dbReference>
<keyword evidence="1 6" id="KW-0645">Protease</keyword>
<dbReference type="SUPFAM" id="SSF50156">
    <property type="entry name" value="PDZ domain-like"/>
    <property type="match status" value="1"/>
</dbReference>
<evidence type="ECO:0000256" key="1">
    <source>
        <dbReference type="ARBA" id="ARBA00022670"/>
    </source>
</evidence>
<evidence type="ECO:0000313" key="6">
    <source>
        <dbReference type="EMBL" id="GLY65656.1"/>
    </source>
</evidence>
<dbReference type="PRINTS" id="PR00834">
    <property type="entry name" value="PROTEASES2C"/>
</dbReference>
<name>A0A9W6QZB5_9PSEU</name>
<keyword evidence="4" id="KW-0812">Transmembrane</keyword>
<sequence length="412" mass="41921">MSDQFPPYHERNRGQYSHGQQPYGHDPYAYSPYDPRYRAPYPPPRRSSHRLSALLAVIALAALAGLGVMLFSARHGPLNQSRAWAPWSQQSQSPAQPLDPQGVAAKVDPGLVDINTVLGYQGGEAAGTGMVLTPDGEVLTNNHVVEGATRIQVTDVGNGQTYSASVVGYDRSEDVAVLKLQGASNLATVTTGDSSKVAVGDQVAGIGNAGGTGGTPSVAPGTVTALGQEITASDESSGSSEQLTGLIQVNANIQSGDSGGPLVNSAGQVIGMDTAASTGYQFGPRGSAHGTGRGAGFAIPINQALDIAKQIESGSASQNVHIGATAFLGVSVTDANEGASLAQVVTGGPAEQAGLARGDVITAINGRPIDSATTLTTLLDGQHPGDKITLTWLDPTGAQQNTQVTLAEGPIG</sequence>
<dbReference type="EMBL" id="BSTI01000004">
    <property type="protein sequence ID" value="GLY65656.1"/>
    <property type="molecule type" value="Genomic_DNA"/>
</dbReference>
<feature type="region of interest" description="Disordered" evidence="3">
    <location>
        <begin position="1"/>
        <end position="29"/>
    </location>
</feature>
<organism evidence="6 7">
    <name type="scientific">Amycolatopsis taiwanensis</name>
    <dbReference type="NCBI Taxonomy" id="342230"/>
    <lineage>
        <taxon>Bacteria</taxon>
        <taxon>Bacillati</taxon>
        <taxon>Actinomycetota</taxon>
        <taxon>Actinomycetes</taxon>
        <taxon>Pseudonocardiales</taxon>
        <taxon>Pseudonocardiaceae</taxon>
        <taxon>Amycolatopsis</taxon>
    </lineage>
</organism>
<keyword evidence="4" id="KW-0472">Membrane</keyword>
<dbReference type="RefSeq" id="WP_285486777.1">
    <property type="nucleotide sequence ID" value="NZ_BSTI01000004.1"/>
</dbReference>
<dbReference type="Gene3D" id="2.30.42.10">
    <property type="match status" value="1"/>
</dbReference>
<comment type="caution">
    <text evidence="6">The sequence shown here is derived from an EMBL/GenBank/DDBJ whole genome shotgun (WGS) entry which is preliminary data.</text>
</comment>
<dbReference type="PANTHER" id="PTHR43343">
    <property type="entry name" value="PEPTIDASE S12"/>
    <property type="match status" value="1"/>
</dbReference>
<evidence type="ECO:0000259" key="5">
    <source>
        <dbReference type="PROSITE" id="PS50106"/>
    </source>
</evidence>
<dbReference type="InterPro" id="IPR036034">
    <property type="entry name" value="PDZ_sf"/>
</dbReference>
<dbReference type="PANTHER" id="PTHR43343:SF3">
    <property type="entry name" value="PROTEASE DO-LIKE 8, CHLOROPLASTIC"/>
    <property type="match status" value="1"/>
</dbReference>
<dbReference type="InterPro" id="IPR051201">
    <property type="entry name" value="Chloro_Bact_Ser_Proteases"/>
</dbReference>
<keyword evidence="7" id="KW-1185">Reference proteome</keyword>
<keyword evidence="4" id="KW-1133">Transmembrane helix</keyword>
<dbReference type="Pfam" id="PF13180">
    <property type="entry name" value="PDZ_2"/>
    <property type="match status" value="1"/>
</dbReference>
<dbReference type="Pfam" id="PF13365">
    <property type="entry name" value="Trypsin_2"/>
    <property type="match status" value="1"/>
</dbReference>
<evidence type="ECO:0000313" key="7">
    <source>
        <dbReference type="Proteomes" id="UP001165136"/>
    </source>
</evidence>
<dbReference type="InterPro" id="IPR001940">
    <property type="entry name" value="Peptidase_S1C"/>
</dbReference>
<dbReference type="SUPFAM" id="SSF50494">
    <property type="entry name" value="Trypsin-like serine proteases"/>
    <property type="match status" value="1"/>
</dbReference>
<gene>
    <name evidence="6" type="ORF">Atai01_22750</name>
</gene>
<feature type="domain" description="PDZ" evidence="5">
    <location>
        <begin position="323"/>
        <end position="373"/>
    </location>
</feature>